<dbReference type="GO" id="GO:0005829">
    <property type="term" value="C:cytosol"/>
    <property type="evidence" value="ECO:0007669"/>
    <property type="project" value="TreeGrafter"/>
</dbReference>
<evidence type="ECO:0000313" key="10">
    <source>
        <dbReference type="EMBL" id="VDC29758.1"/>
    </source>
</evidence>
<keyword evidence="6" id="KW-1006">Bacterial flagellum protein export</keyword>
<keyword evidence="3" id="KW-0813">Transport</keyword>
<feature type="coiled-coil region" evidence="8">
    <location>
        <begin position="53"/>
        <end position="95"/>
    </location>
</feature>
<dbReference type="GO" id="GO:0044781">
    <property type="term" value="P:bacterial-type flagellum organization"/>
    <property type="evidence" value="ECO:0007669"/>
    <property type="project" value="UniProtKB-KW"/>
</dbReference>
<dbReference type="InterPro" id="IPR018035">
    <property type="entry name" value="Flagellar_FliH/T3SS_HrpE"/>
</dbReference>
<dbReference type="PANTHER" id="PTHR34982:SF1">
    <property type="entry name" value="FLAGELLAR ASSEMBLY PROTEIN FLIH"/>
    <property type="match status" value="1"/>
</dbReference>
<keyword evidence="10" id="KW-0282">Flagellum</keyword>
<dbReference type="GO" id="GO:0015031">
    <property type="term" value="P:protein transport"/>
    <property type="evidence" value="ECO:0007669"/>
    <property type="project" value="UniProtKB-KW"/>
</dbReference>
<keyword evidence="10" id="KW-0969">Cilium</keyword>
<dbReference type="RefSeq" id="WP_124070925.1">
    <property type="nucleotide sequence ID" value="NZ_CBCRXF010000001.1"/>
</dbReference>
<dbReference type="Proteomes" id="UP000270468">
    <property type="component" value="Unassembled WGS sequence"/>
</dbReference>
<evidence type="ECO:0000256" key="6">
    <source>
        <dbReference type="ARBA" id="ARBA00023225"/>
    </source>
</evidence>
<reference evidence="10 11" key="1">
    <citation type="submission" date="2018-11" db="EMBL/GenBank/DDBJ databases">
        <authorList>
            <person name="Criscuolo A."/>
        </authorList>
    </citation>
    <scope>NUCLEOTIDE SEQUENCE [LARGE SCALE GENOMIC DNA]</scope>
    <source>
        <strain evidence="10">ATB-66</strain>
    </source>
</reference>
<dbReference type="OrthoDB" id="19020at2"/>
<dbReference type="AlphaFoldDB" id="A0A3P5XM63"/>
<comment type="similarity">
    <text evidence="2">Belongs to the FliH family.</text>
</comment>
<keyword evidence="11" id="KW-1185">Reference proteome</keyword>
<evidence type="ECO:0000256" key="4">
    <source>
        <dbReference type="ARBA" id="ARBA00022795"/>
    </source>
</evidence>
<organism evidence="10 11">
    <name type="scientific">Filibacter tadaridae</name>
    <dbReference type="NCBI Taxonomy" id="2483811"/>
    <lineage>
        <taxon>Bacteria</taxon>
        <taxon>Bacillati</taxon>
        <taxon>Bacillota</taxon>
        <taxon>Bacilli</taxon>
        <taxon>Bacillales</taxon>
        <taxon>Caryophanaceae</taxon>
        <taxon>Filibacter</taxon>
    </lineage>
</organism>
<name>A0A3P5XM63_9BACL</name>
<evidence type="ECO:0000256" key="7">
    <source>
        <dbReference type="NCBIfam" id="TIGR03825"/>
    </source>
</evidence>
<dbReference type="InterPro" id="IPR051472">
    <property type="entry name" value="T3SS_Stator/FliH"/>
</dbReference>
<evidence type="ECO:0000256" key="2">
    <source>
        <dbReference type="ARBA" id="ARBA00006602"/>
    </source>
</evidence>
<protein>
    <recommendedName>
        <fullName evidence="7">Flagellar assembly protein FliH</fullName>
    </recommendedName>
</protein>
<evidence type="ECO:0000256" key="1">
    <source>
        <dbReference type="ARBA" id="ARBA00003041"/>
    </source>
</evidence>
<evidence type="ECO:0000259" key="9">
    <source>
        <dbReference type="Pfam" id="PF02108"/>
    </source>
</evidence>
<feature type="domain" description="Flagellar assembly protein FliH/Type III secretion system HrpE" evidence="9">
    <location>
        <begin position="123"/>
        <end position="245"/>
    </location>
</feature>
<comment type="function">
    <text evidence="1">Needed for flagellar regrowth and assembly.</text>
</comment>
<keyword evidence="4" id="KW-1005">Bacterial flagellum biogenesis</keyword>
<sequence>MTSLSNVFRSHNTVSEEGKTREIGIRNLVPIRDIDPETELSRKMVLAERDKLLKEAQDMVEQEKMAIDAMRRTAADDIEAMHSVWQEEKTELQQKAYEEGFQIGYEEGRNKALSDMATSIQTANETTAQSLTNASHYIVSQERVILDLAVRTAERIIGQTLKEDEEIYLSVVKRALKETREMKEIKLYVSLDYFGLISDNRSELAAIFPPDVPFLIFANEDFDSTQCFIETNHGRIVVSIDEQLNVLRERLVEIMESGD</sequence>
<gene>
    <name evidence="10" type="ORF">FILTAD_02310</name>
</gene>
<dbReference type="Pfam" id="PF02108">
    <property type="entry name" value="FliH"/>
    <property type="match status" value="1"/>
</dbReference>
<evidence type="ECO:0000256" key="8">
    <source>
        <dbReference type="SAM" id="Coils"/>
    </source>
</evidence>
<evidence type="ECO:0000256" key="3">
    <source>
        <dbReference type="ARBA" id="ARBA00022448"/>
    </source>
</evidence>
<proteinExistence type="inferred from homology"/>
<keyword evidence="5" id="KW-0653">Protein transport</keyword>
<evidence type="ECO:0000313" key="11">
    <source>
        <dbReference type="Proteomes" id="UP000270468"/>
    </source>
</evidence>
<evidence type="ECO:0000256" key="5">
    <source>
        <dbReference type="ARBA" id="ARBA00022927"/>
    </source>
</evidence>
<keyword evidence="10" id="KW-0966">Cell projection</keyword>
<dbReference type="PANTHER" id="PTHR34982">
    <property type="entry name" value="YOP PROTEINS TRANSLOCATION PROTEIN L"/>
    <property type="match status" value="1"/>
</dbReference>
<dbReference type="EMBL" id="UXAV01000042">
    <property type="protein sequence ID" value="VDC29758.1"/>
    <property type="molecule type" value="Genomic_DNA"/>
</dbReference>
<keyword evidence="8" id="KW-0175">Coiled coil</keyword>
<dbReference type="InterPro" id="IPR022524">
    <property type="entry name" value="FliH_Bacilli"/>
</dbReference>
<accession>A0A3P5XM63</accession>
<dbReference type="NCBIfam" id="TIGR03825">
    <property type="entry name" value="FliH_bacil"/>
    <property type="match status" value="1"/>
</dbReference>